<evidence type="ECO:0000313" key="2">
    <source>
        <dbReference type="Proteomes" id="UP000242444"/>
    </source>
</evidence>
<dbReference type="EMBL" id="NKYE01000003">
    <property type="protein sequence ID" value="OZM73961.1"/>
    <property type="molecule type" value="Genomic_DNA"/>
</dbReference>
<keyword evidence="2" id="KW-1185">Reference proteome</keyword>
<dbReference type="RefSeq" id="WP_094861718.1">
    <property type="nucleotide sequence ID" value="NZ_NKYE01000003.1"/>
</dbReference>
<dbReference type="Proteomes" id="UP000242444">
    <property type="component" value="Unassembled WGS sequence"/>
</dbReference>
<dbReference type="InParanoid" id="A0A263D6G3"/>
<organism evidence="1 2">
    <name type="scientific">Amycolatopsis antarctica</name>
    <dbReference type="NCBI Taxonomy" id="1854586"/>
    <lineage>
        <taxon>Bacteria</taxon>
        <taxon>Bacillati</taxon>
        <taxon>Actinomycetota</taxon>
        <taxon>Actinomycetes</taxon>
        <taxon>Pseudonocardiales</taxon>
        <taxon>Pseudonocardiaceae</taxon>
        <taxon>Amycolatopsis</taxon>
    </lineage>
</organism>
<evidence type="ECO:0000313" key="1">
    <source>
        <dbReference type="EMBL" id="OZM73961.1"/>
    </source>
</evidence>
<dbReference type="AlphaFoldDB" id="A0A263D6G3"/>
<name>A0A263D6G3_9PSEU</name>
<comment type="caution">
    <text evidence="1">The sequence shown here is derived from an EMBL/GenBank/DDBJ whole genome shotgun (WGS) entry which is preliminary data.</text>
</comment>
<sequence length="67" mass="7459">MTGRPGPIPVDPALQVVWNIYTRSQHYTPMIRGAVTPAEYRKVVGEIADELTAARDELHTIAEQATR</sequence>
<gene>
    <name evidence="1" type="ORF">CFN78_06650</name>
</gene>
<protein>
    <submittedName>
        <fullName evidence="1">Uncharacterized protein</fullName>
    </submittedName>
</protein>
<accession>A0A263D6G3</accession>
<proteinExistence type="predicted"/>
<reference evidence="1 2" key="1">
    <citation type="submission" date="2017-07" db="EMBL/GenBank/DDBJ databases">
        <title>Amycolatopsis antarcticus sp. nov., isolated from the surface of an Antarcticus brown macroalga.</title>
        <authorList>
            <person name="Wang J."/>
            <person name="Leiva S."/>
            <person name="Huang J."/>
            <person name="Huang Y."/>
        </authorList>
    </citation>
    <scope>NUCLEOTIDE SEQUENCE [LARGE SCALE GENOMIC DNA]</scope>
    <source>
        <strain evidence="1 2">AU-G6</strain>
    </source>
</reference>